<organism evidence="3 4">
    <name type="scientific">Candidatus Oscillibacter excrementigallinarum</name>
    <dbReference type="NCBI Taxonomy" id="2838716"/>
    <lineage>
        <taxon>Bacteria</taxon>
        <taxon>Bacillati</taxon>
        <taxon>Bacillota</taxon>
        <taxon>Clostridia</taxon>
        <taxon>Eubacteriales</taxon>
        <taxon>Oscillospiraceae</taxon>
        <taxon>Oscillibacter</taxon>
    </lineage>
</organism>
<evidence type="ECO:0000313" key="4">
    <source>
        <dbReference type="Proteomes" id="UP000823824"/>
    </source>
</evidence>
<dbReference type="InterPro" id="IPR054738">
    <property type="entry name" value="Siphovirus-type_tail_C"/>
</dbReference>
<protein>
    <submittedName>
        <fullName evidence="3">Phage tail family protein</fullName>
    </submittedName>
</protein>
<dbReference type="EMBL" id="DWZJ01000106">
    <property type="protein sequence ID" value="HJB14337.1"/>
    <property type="molecule type" value="Genomic_DNA"/>
</dbReference>
<name>A0A9D2LKR5_9FIRM</name>
<evidence type="ECO:0000259" key="2">
    <source>
        <dbReference type="Pfam" id="PF22768"/>
    </source>
</evidence>
<feature type="domain" description="Siphovirus-type tail component RIFT-related" evidence="1">
    <location>
        <begin position="9"/>
        <end position="126"/>
    </location>
</feature>
<dbReference type="Gene3D" id="2.40.30.200">
    <property type="match status" value="1"/>
</dbReference>
<feature type="domain" description="Siphovirus-type tail component C-terminal" evidence="2">
    <location>
        <begin position="180"/>
        <end position="269"/>
    </location>
</feature>
<reference evidence="3" key="1">
    <citation type="journal article" date="2021" name="PeerJ">
        <title>Extensive microbial diversity within the chicken gut microbiome revealed by metagenomics and culture.</title>
        <authorList>
            <person name="Gilroy R."/>
            <person name="Ravi A."/>
            <person name="Getino M."/>
            <person name="Pursley I."/>
            <person name="Horton D.L."/>
            <person name="Alikhan N.F."/>
            <person name="Baker D."/>
            <person name="Gharbi K."/>
            <person name="Hall N."/>
            <person name="Watson M."/>
            <person name="Adriaenssens E.M."/>
            <person name="Foster-Nyarko E."/>
            <person name="Jarju S."/>
            <person name="Secka A."/>
            <person name="Antonio M."/>
            <person name="Oren A."/>
            <person name="Chaudhuri R.R."/>
            <person name="La Ragione R."/>
            <person name="Hildebrand F."/>
            <person name="Pallen M.J."/>
        </authorList>
    </citation>
    <scope>NUCLEOTIDE SEQUENCE</scope>
    <source>
        <strain evidence="3">ChiBcec18-1249</strain>
    </source>
</reference>
<proteinExistence type="predicted"/>
<evidence type="ECO:0000313" key="3">
    <source>
        <dbReference type="EMBL" id="HJB14337.1"/>
    </source>
</evidence>
<gene>
    <name evidence="3" type="ORF">H9787_11600</name>
</gene>
<dbReference type="Gene3D" id="2.60.120.860">
    <property type="match status" value="1"/>
</dbReference>
<dbReference type="Pfam" id="PF22768">
    <property type="entry name" value="SPP1_Dit"/>
    <property type="match status" value="1"/>
</dbReference>
<accession>A0A9D2LKR5</accession>
<dbReference type="Proteomes" id="UP000823824">
    <property type="component" value="Unassembled WGS sequence"/>
</dbReference>
<dbReference type="AlphaFoldDB" id="A0A9D2LKR5"/>
<sequence length="283" mass="31304">MRIVCERAGRSITFAHTRPYWLQSVEGVGEADFDVSSEKASGMDGEIYKGATANKRNIVIKATVIPPAGTTHDQIREEFFALFVPRETGTLTFYDGEKVRVIDYKTENCEFDLDGQFRDVTVSLICPDPVFKAAQDERTEVAEIEGLIEWPLELSNPFEVSLKHDTLMATIQNSSSVSRGLTATFTATGEVTNPKLIEVNRQLSFRILTTLHNGDVLVVTTGPGNKRVKLIRDNAETNINNCWEFGGTWLQVEPGENVFTYEAESGAAALSVTLASTPLYWGV</sequence>
<comment type="caution">
    <text evidence="3">The sequence shown here is derived from an EMBL/GenBank/DDBJ whole genome shotgun (WGS) entry which is preliminary data.</text>
</comment>
<dbReference type="InterPro" id="IPR008841">
    <property type="entry name" value="Siphovirus-type_tail_N"/>
</dbReference>
<reference evidence="3" key="2">
    <citation type="submission" date="2021-04" db="EMBL/GenBank/DDBJ databases">
        <authorList>
            <person name="Gilroy R."/>
        </authorList>
    </citation>
    <scope>NUCLEOTIDE SEQUENCE</scope>
    <source>
        <strain evidence="3">ChiBcec18-1249</strain>
    </source>
</reference>
<dbReference type="Pfam" id="PF05709">
    <property type="entry name" value="Sipho_tail"/>
    <property type="match status" value="1"/>
</dbReference>
<evidence type="ECO:0000259" key="1">
    <source>
        <dbReference type="Pfam" id="PF05709"/>
    </source>
</evidence>